<gene>
    <name evidence="1" type="ORF">FEZ08_03505</name>
</gene>
<organism evidence="1 2">
    <name type="scientific">Culicoidibacter larvae</name>
    <dbReference type="NCBI Taxonomy" id="2579976"/>
    <lineage>
        <taxon>Bacteria</taxon>
        <taxon>Bacillati</taxon>
        <taxon>Bacillota</taxon>
        <taxon>Culicoidibacteria</taxon>
        <taxon>Culicoidibacterales</taxon>
        <taxon>Culicoidibacteraceae</taxon>
        <taxon>Culicoidibacter</taxon>
    </lineage>
</organism>
<dbReference type="InParanoid" id="A0A5R8QGV3"/>
<dbReference type="RefSeq" id="WP_138190330.1">
    <property type="nucleotide sequence ID" value="NZ_VBWP01000002.1"/>
</dbReference>
<evidence type="ECO:0000313" key="1">
    <source>
        <dbReference type="EMBL" id="TLG76693.1"/>
    </source>
</evidence>
<comment type="caution">
    <text evidence="1">The sequence shown here is derived from an EMBL/GenBank/DDBJ whole genome shotgun (WGS) entry which is preliminary data.</text>
</comment>
<dbReference type="AlphaFoldDB" id="A0A5R8QGV3"/>
<protein>
    <recommendedName>
        <fullName evidence="3">YjcQ protein</fullName>
    </recommendedName>
</protein>
<proteinExistence type="predicted"/>
<sequence length="101" mass="11826">MIDNCENLLLLSLLETIQMNQLLFKQNDCEYTSQQVISFLTDLNQQGYLDIYINEKKITDLYLIQNYINNTSLWGTQEVSLNEAGREKFSVKINETLKKLI</sequence>
<accession>A0A5R8QGV3</accession>
<name>A0A5R8QGV3_9FIRM</name>
<keyword evidence="2" id="KW-1185">Reference proteome</keyword>
<evidence type="ECO:0008006" key="3">
    <source>
        <dbReference type="Google" id="ProtNLM"/>
    </source>
</evidence>
<dbReference type="EMBL" id="VBWP01000002">
    <property type="protein sequence ID" value="TLG76693.1"/>
    <property type="molecule type" value="Genomic_DNA"/>
</dbReference>
<evidence type="ECO:0000313" key="2">
    <source>
        <dbReference type="Proteomes" id="UP000306912"/>
    </source>
</evidence>
<reference evidence="1 2" key="1">
    <citation type="submission" date="2019-05" db="EMBL/GenBank/DDBJ databases">
        <title>Culicoidintestinum kansasii gen. nov., sp. nov. from the gastrointestinal tract of the biting midge, Culicoides sonorensis.</title>
        <authorList>
            <person name="Neupane S."/>
            <person name="Ghosh A."/>
            <person name="Gunther S."/>
            <person name="Martin K."/>
            <person name="Zurek L."/>
        </authorList>
    </citation>
    <scope>NUCLEOTIDE SEQUENCE [LARGE SCALE GENOMIC DNA]</scope>
    <source>
        <strain evidence="1 2">CS-1</strain>
    </source>
</reference>
<dbReference type="Proteomes" id="UP000306912">
    <property type="component" value="Unassembled WGS sequence"/>
</dbReference>